<keyword evidence="3" id="KW-1185">Reference proteome</keyword>
<accession>A0A852Z9Q4</accession>
<evidence type="ECO:0000313" key="3">
    <source>
        <dbReference type="Proteomes" id="UP000579605"/>
    </source>
</evidence>
<dbReference type="Proteomes" id="UP000579605">
    <property type="component" value="Unassembled WGS sequence"/>
</dbReference>
<evidence type="ECO:0000256" key="1">
    <source>
        <dbReference type="SAM" id="Phobius"/>
    </source>
</evidence>
<keyword evidence="1" id="KW-0812">Transmembrane</keyword>
<keyword evidence="1" id="KW-1133">Transmembrane helix</keyword>
<dbReference type="EMBL" id="JACBZH010000001">
    <property type="protein sequence ID" value="NYH88572.1"/>
    <property type="molecule type" value="Genomic_DNA"/>
</dbReference>
<comment type="caution">
    <text evidence="2">The sequence shown here is derived from an EMBL/GenBank/DDBJ whole genome shotgun (WGS) entry which is preliminary data.</text>
</comment>
<evidence type="ECO:0000313" key="2">
    <source>
        <dbReference type="EMBL" id="NYH88572.1"/>
    </source>
</evidence>
<organism evidence="2 3">
    <name type="scientific">Actinopolymorpha rutila</name>
    <dbReference type="NCBI Taxonomy" id="446787"/>
    <lineage>
        <taxon>Bacteria</taxon>
        <taxon>Bacillati</taxon>
        <taxon>Actinomycetota</taxon>
        <taxon>Actinomycetes</taxon>
        <taxon>Propionibacteriales</taxon>
        <taxon>Actinopolymorphaceae</taxon>
        <taxon>Actinopolymorpha</taxon>
    </lineage>
</organism>
<feature type="transmembrane region" description="Helical" evidence="1">
    <location>
        <begin position="12"/>
        <end position="30"/>
    </location>
</feature>
<dbReference type="AlphaFoldDB" id="A0A852Z9Q4"/>
<sequence length="177" mass="19667">MKLIKARPRPEETIAILIVVAAIGVAGWFAHRGTHSFTDRGFVQEQLAKAEGGQVLFLPVKLPDGYEAPEFYAPLTNGSDSDAATAWFASFQPINYDVFDHQPPPVEMCVQRIDDPSRPCSGLSGSGPEPEADRDPYIEHRIGTTLVVINAMLDVPELDEWQHVEFTNNLNKVTWLH</sequence>
<proteinExistence type="predicted"/>
<reference evidence="2 3" key="1">
    <citation type="submission" date="2020-07" db="EMBL/GenBank/DDBJ databases">
        <title>Sequencing the genomes of 1000 actinobacteria strains.</title>
        <authorList>
            <person name="Klenk H.-P."/>
        </authorList>
    </citation>
    <scope>NUCLEOTIDE SEQUENCE [LARGE SCALE GENOMIC DNA]</scope>
    <source>
        <strain evidence="2 3">DSM 18448</strain>
    </source>
</reference>
<dbReference type="RefSeq" id="WP_179786451.1">
    <property type="nucleotide sequence ID" value="NZ_BAAARR010000022.1"/>
</dbReference>
<gene>
    <name evidence="2" type="ORF">F4554_001210</name>
</gene>
<name>A0A852Z9Q4_9ACTN</name>
<protein>
    <submittedName>
        <fullName evidence="2">Uncharacterized protein</fullName>
    </submittedName>
</protein>
<keyword evidence="1" id="KW-0472">Membrane</keyword>